<evidence type="ECO:0000313" key="2">
    <source>
        <dbReference type="Proteomes" id="UP000324222"/>
    </source>
</evidence>
<organism evidence="1 2">
    <name type="scientific">Portunus trituberculatus</name>
    <name type="common">Swimming crab</name>
    <name type="synonym">Neptunus trituberculatus</name>
    <dbReference type="NCBI Taxonomy" id="210409"/>
    <lineage>
        <taxon>Eukaryota</taxon>
        <taxon>Metazoa</taxon>
        <taxon>Ecdysozoa</taxon>
        <taxon>Arthropoda</taxon>
        <taxon>Crustacea</taxon>
        <taxon>Multicrustacea</taxon>
        <taxon>Malacostraca</taxon>
        <taxon>Eumalacostraca</taxon>
        <taxon>Eucarida</taxon>
        <taxon>Decapoda</taxon>
        <taxon>Pleocyemata</taxon>
        <taxon>Brachyura</taxon>
        <taxon>Eubrachyura</taxon>
        <taxon>Portunoidea</taxon>
        <taxon>Portunidae</taxon>
        <taxon>Portuninae</taxon>
        <taxon>Portunus</taxon>
    </lineage>
</organism>
<dbReference type="Proteomes" id="UP000324222">
    <property type="component" value="Unassembled WGS sequence"/>
</dbReference>
<dbReference type="AlphaFoldDB" id="A0A5B7EZM8"/>
<proteinExistence type="predicted"/>
<dbReference type="EMBL" id="VSRR010004445">
    <property type="protein sequence ID" value="MPC39702.1"/>
    <property type="molecule type" value="Genomic_DNA"/>
</dbReference>
<gene>
    <name evidence="1" type="ORF">E2C01_033247</name>
</gene>
<name>A0A5B7EZM8_PORTR</name>
<keyword evidence="2" id="KW-1185">Reference proteome</keyword>
<accession>A0A5B7EZM8</accession>
<comment type="caution">
    <text evidence="1">The sequence shown here is derived from an EMBL/GenBank/DDBJ whole genome shotgun (WGS) entry which is preliminary data.</text>
</comment>
<protein>
    <submittedName>
        <fullName evidence="1">Uncharacterized protein</fullName>
    </submittedName>
</protein>
<evidence type="ECO:0000313" key="1">
    <source>
        <dbReference type="EMBL" id="MPC39702.1"/>
    </source>
</evidence>
<sequence length="75" mass="7887">MAVRVVCTPIVARWSVAERSSSIFKSVSEVRCLLPPPPRRAPPGAVSGHYGEGSLVSSGPRSRCLPGLAWLGLAC</sequence>
<reference evidence="1 2" key="1">
    <citation type="submission" date="2019-05" db="EMBL/GenBank/DDBJ databases">
        <title>Another draft genome of Portunus trituberculatus and its Hox gene families provides insights of decapod evolution.</title>
        <authorList>
            <person name="Jeong J.-H."/>
            <person name="Song I."/>
            <person name="Kim S."/>
            <person name="Choi T."/>
            <person name="Kim D."/>
            <person name="Ryu S."/>
            <person name="Kim W."/>
        </authorList>
    </citation>
    <scope>NUCLEOTIDE SEQUENCE [LARGE SCALE GENOMIC DNA]</scope>
    <source>
        <tissue evidence="1">Muscle</tissue>
    </source>
</reference>